<evidence type="ECO:0000256" key="3">
    <source>
        <dbReference type="ARBA" id="ARBA00023163"/>
    </source>
</evidence>
<dbReference type="Pfam" id="PF17920">
    <property type="entry name" value="TetR_C_16"/>
    <property type="match status" value="1"/>
</dbReference>
<dbReference type="EMBL" id="JAENHP010000001">
    <property type="protein sequence ID" value="MBM2614151.1"/>
    <property type="molecule type" value="Genomic_DNA"/>
</dbReference>
<dbReference type="InterPro" id="IPR041678">
    <property type="entry name" value="TetR_C_16"/>
</dbReference>
<dbReference type="InterPro" id="IPR001647">
    <property type="entry name" value="HTH_TetR"/>
</dbReference>
<keyword evidence="3" id="KW-0804">Transcription</keyword>
<evidence type="ECO:0000256" key="1">
    <source>
        <dbReference type="ARBA" id="ARBA00023015"/>
    </source>
</evidence>
<name>A0ABS2A4J0_9ACTN</name>
<evidence type="ECO:0000259" key="5">
    <source>
        <dbReference type="PROSITE" id="PS50977"/>
    </source>
</evidence>
<keyword evidence="2 4" id="KW-0238">DNA-binding</keyword>
<dbReference type="InterPro" id="IPR023772">
    <property type="entry name" value="DNA-bd_HTH_TetR-type_CS"/>
</dbReference>
<keyword evidence="7" id="KW-1185">Reference proteome</keyword>
<dbReference type="SUPFAM" id="SSF46689">
    <property type="entry name" value="Homeodomain-like"/>
    <property type="match status" value="1"/>
</dbReference>
<gene>
    <name evidence="6" type="ORF">JIG36_01100</name>
</gene>
<evidence type="ECO:0000313" key="7">
    <source>
        <dbReference type="Proteomes" id="UP000632138"/>
    </source>
</evidence>
<proteinExistence type="predicted"/>
<dbReference type="PANTHER" id="PTHR30055:SF234">
    <property type="entry name" value="HTH-TYPE TRANSCRIPTIONAL REGULATOR BETI"/>
    <property type="match status" value="1"/>
</dbReference>
<keyword evidence="1" id="KW-0805">Transcription regulation</keyword>
<feature type="DNA-binding region" description="H-T-H motif" evidence="4">
    <location>
        <begin position="35"/>
        <end position="54"/>
    </location>
</feature>
<protein>
    <submittedName>
        <fullName evidence="6">TetR/AcrR family transcriptional regulator</fullName>
    </submittedName>
</protein>
<dbReference type="Gene3D" id="1.10.357.10">
    <property type="entry name" value="Tetracycline Repressor, domain 2"/>
    <property type="match status" value="1"/>
</dbReference>
<dbReference type="Pfam" id="PF00440">
    <property type="entry name" value="TetR_N"/>
    <property type="match status" value="1"/>
</dbReference>
<dbReference type="InterPro" id="IPR036271">
    <property type="entry name" value="Tet_transcr_reg_TetR-rel_C_sf"/>
</dbReference>
<dbReference type="PROSITE" id="PS01081">
    <property type="entry name" value="HTH_TETR_1"/>
    <property type="match status" value="1"/>
</dbReference>
<evidence type="ECO:0000256" key="2">
    <source>
        <dbReference type="ARBA" id="ARBA00023125"/>
    </source>
</evidence>
<reference evidence="6 7" key="1">
    <citation type="submission" date="2021-01" db="EMBL/GenBank/DDBJ databases">
        <title>Actinoplanes sp. nov. LDG1-06 isolated from lichen.</title>
        <authorList>
            <person name="Saeng-In P."/>
            <person name="Phongsopitanun W."/>
            <person name="Kanchanasin P."/>
            <person name="Yuki M."/>
            <person name="Kudo T."/>
            <person name="Ohkuma M."/>
            <person name="Tanasupawat S."/>
        </authorList>
    </citation>
    <scope>NUCLEOTIDE SEQUENCE [LARGE SCALE GENOMIC DNA]</scope>
    <source>
        <strain evidence="6 7">LDG1-06</strain>
    </source>
</reference>
<dbReference type="PANTHER" id="PTHR30055">
    <property type="entry name" value="HTH-TYPE TRANSCRIPTIONAL REGULATOR RUTR"/>
    <property type="match status" value="1"/>
</dbReference>
<accession>A0ABS2A4J0</accession>
<sequence>MRGETTRRRDASHTRQLLLDTARHHFARYGFSTTTVRDIADGAGVNVALINRYFASKEGLFEACLSSAVTDLRRETDSAPANEIAAKMAQRIAGSADDPRHHETMLLLVRSSGDERTDAMRRALLTSISTRLASAVQSSPEPPGDAALLRAQLLIGALLGASLMRTSIAVPPLATANEAQISDALEVLVKALLPPG</sequence>
<feature type="domain" description="HTH tetR-type" evidence="5">
    <location>
        <begin position="12"/>
        <end position="72"/>
    </location>
</feature>
<organism evidence="6 7">
    <name type="scientific">Paractinoplanes ovalisporus</name>
    <dbReference type="NCBI Taxonomy" id="2810368"/>
    <lineage>
        <taxon>Bacteria</taxon>
        <taxon>Bacillati</taxon>
        <taxon>Actinomycetota</taxon>
        <taxon>Actinomycetes</taxon>
        <taxon>Micromonosporales</taxon>
        <taxon>Micromonosporaceae</taxon>
        <taxon>Paractinoplanes</taxon>
    </lineage>
</organism>
<dbReference type="PROSITE" id="PS50977">
    <property type="entry name" value="HTH_TETR_2"/>
    <property type="match status" value="1"/>
</dbReference>
<dbReference type="InterPro" id="IPR050109">
    <property type="entry name" value="HTH-type_TetR-like_transc_reg"/>
</dbReference>
<comment type="caution">
    <text evidence="6">The sequence shown here is derived from an EMBL/GenBank/DDBJ whole genome shotgun (WGS) entry which is preliminary data.</text>
</comment>
<dbReference type="PRINTS" id="PR00455">
    <property type="entry name" value="HTHTETR"/>
</dbReference>
<dbReference type="InterPro" id="IPR009057">
    <property type="entry name" value="Homeodomain-like_sf"/>
</dbReference>
<dbReference type="Proteomes" id="UP000632138">
    <property type="component" value="Unassembled WGS sequence"/>
</dbReference>
<dbReference type="RefSeq" id="WP_203374069.1">
    <property type="nucleotide sequence ID" value="NZ_JAENHP010000001.1"/>
</dbReference>
<evidence type="ECO:0000313" key="6">
    <source>
        <dbReference type="EMBL" id="MBM2614151.1"/>
    </source>
</evidence>
<dbReference type="SUPFAM" id="SSF48498">
    <property type="entry name" value="Tetracyclin repressor-like, C-terminal domain"/>
    <property type="match status" value="1"/>
</dbReference>
<evidence type="ECO:0000256" key="4">
    <source>
        <dbReference type="PROSITE-ProRule" id="PRU00335"/>
    </source>
</evidence>